<keyword evidence="5" id="KW-0808">Transferase</keyword>
<proteinExistence type="inferred from homology"/>
<name>A0A3P6SJW1_CYLGO</name>
<evidence type="ECO:0000256" key="4">
    <source>
        <dbReference type="ARBA" id="ARBA00022527"/>
    </source>
</evidence>
<evidence type="ECO:0000256" key="3">
    <source>
        <dbReference type="ARBA" id="ARBA00012513"/>
    </source>
</evidence>
<gene>
    <name evidence="13" type="ORF">CGOC_LOCUS2903</name>
</gene>
<accession>A0A3P6SJW1</accession>
<evidence type="ECO:0000256" key="9">
    <source>
        <dbReference type="ARBA" id="ARBA00047899"/>
    </source>
</evidence>
<organism evidence="13 14">
    <name type="scientific">Cylicostephanus goldi</name>
    <name type="common">Nematode worm</name>
    <dbReference type="NCBI Taxonomy" id="71465"/>
    <lineage>
        <taxon>Eukaryota</taxon>
        <taxon>Metazoa</taxon>
        <taxon>Ecdysozoa</taxon>
        <taxon>Nematoda</taxon>
        <taxon>Chromadorea</taxon>
        <taxon>Rhabditida</taxon>
        <taxon>Rhabditina</taxon>
        <taxon>Rhabditomorpha</taxon>
        <taxon>Strongyloidea</taxon>
        <taxon>Strongylidae</taxon>
        <taxon>Cylicostephanus</taxon>
    </lineage>
</organism>
<dbReference type="Pfam" id="PF21115">
    <property type="entry name" value="UBA_BRSK"/>
    <property type="match status" value="1"/>
</dbReference>
<keyword evidence="8" id="KW-0460">Magnesium</keyword>
<evidence type="ECO:0000256" key="8">
    <source>
        <dbReference type="ARBA" id="ARBA00022842"/>
    </source>
</evidence>
<keyword evidence="6" id="KW-0479">Metal-binding</keyword>
<comment type="catalytic activity">
    <reaction evidence="10">
        <text>L-seryl-[protein] + ATP = O-phospho-L-seryl-[protein] + ADP + H(+)</text>
        <dbReference type="Rhea" id="RHEA:17989"/>
        <dbReference type="Rhea" id="RHEA-COMP:9863"/>
        <dbReference type="Rhea" id="RHEA-COMP:11604"/>
        <dbReference type="ChEBI" id="CHEBI:15378"/>
        <dbReference type="ChEBI" id="CHEBI:29999"/>
        <dbReference type="ChEBI" id="CHEBI:30616"/>
        <dbReference type="ChEBI" id="CHEBI:83421"/>
        <dbReference type="ChEBI" id="CHEBI:456216"/>
        <dbReference type="EC" id="2.7.11.1"/>
    </reaction>
</comment>
<evidence type="ECO:0000313" key="13">
    <source>
        <dbReference type="EMBL" id="VDK54118.1"/>
    </source>
</evidence>
<evidence type="ECO:0000256" key="6">
    <source>
        <dbReference type="ARBA" id="ARBA00022723"/>
    </source>
</evidence>
<protein>
    <recommendedName>
        <fullName evidence="3">non-specific serine/threonine protein kinase</fullName>
        <ecNumber evidence="3">2.7.11.1</ecNumber>
    </recommendedName>
</protein>
<keyword evidence="7" id="KW-0418">Kinase</keyword>
<evidence type="ECO:0000256" key="2">
    <source>
        <dbReference type="ARBA" id="ARBA00006234"/>
    </source>
</evidence>
<feature type="non-terminal residue" evidence="13">
    <location>
        <position position="232"/>
    </location>
</feature>
<evidence type="ECO:0000256" key="10">
    <source>
        <dbReference type="ARBA" id="ARBA00048679"/>
    </source>
</evidence>
<dbReference type="EC" id="2.7.11.1" evidence="3"/>
<evidence type="ECO:0000313" key="14">
    <source>
        <dbReference type="Proteomes" id="UP000271889"/>
    </source>
</evidence>
<keyword evidence="14" id="KW-1185">Reference proteome</keyword>
<reference evidence="13 14" key="1">
    <citation type="submission" date="2018-11" db="EMBL/GenBank/DDBJ databases">
        <authorList>
            <consortium name="Pathogen Informatics"/>
        </authorList>
    </citation>
    <scope>NUCLEOTIDE SEQUENCE [LARGE SCALE GENOMIC DNA]</scope>
</reference>
<dbReference type="Proteomes" id="UP000271889">
    <property type="component" value="Unassembled WGS sequence"/>
</dbReference>
<evidence type="ECO:0000256" key="1">
    <source>
        <dbReference type="ARBA" id="ARBA00001946"/>
    </source>
</evidence>
<dbReference type="CDD" id="cd14340">
    <property type="entry name" value="UBA_BRSK"/>
    <property type="match status" value="1"/>
</dbReference>
<comment type="cofactor">
    <cofactor evidence="1">
        <name>Mg(2+)</name>
        <dbReference type="ChEBI" id="CHEBI:18420"/>
    </cofactor>
</comment>
<dbReference type="InterPro" id="IPR048622">
    <property type="entry name" value="BRSK1_2-like_UBA"/>
</dbReference>
<sequence>MFQTHVIPNEESIDPDVFRHMNSLGCFKDKQKLINELLSTRHNTEKMVYFLLLDRKRRRPAQEDETEIVLRGNTQNNDPPKKRTDSARANRYAVGSIADGRLELLIWDLRFTTGKSFAGGTDQVDTVALAAHRQNHRGRRLGTSSPAATVGPTLPVLKKIGVDHLLGIIVTKFMIYGFSSAFPTTYPKMAVFRNTNNYHYYTQPVDPQTLAEAARHVRAVRQEQERRESRDA</sequence>
<evidence type="ECO:0000256" key="5">
    <source>
        <dbReference type="ARBA" id="ARBA00022679"/>
    </source>
</evidence>
<dbReference type="EMBL" id="UYRV01006909">
    <property type="protein sequence ID" value="VDK54118.1"/>
    <property type="molecule type" value="Genomic_DNA"/>
</dbReference>
<dbReference type="AlphaFoldDB" id="A0A3P6SJW1"/>
<feature type="domain" description="BRSK1/2-like UBA" evidence="12">
    <location>
        <begin position="14"/>
        <end position="56"/>
    </location>
</feature>
<comment type="catalytic activity">
    <reaction evidence="9">
        <text>L-threonyl-[protein] + ATP = O-phospho-L-threonyl-[protein] + ADP + H(+)</text>
        <dbReference type="Rhea" id="RHEA:46608"/>
        <dbReference type="Rhea" id="RHEA-COMP:11060"/>
        <dbReference type="Rhea" id="RHEA-COMP:11605"/>
        <dbReference type="ChEBI" id="CHEBI:15378"/>
        <dbReference type="ChEBI" id="CHEBI:30013"/>
        <dbReference type="ChEBI" id="CHEBI:30616"/>
        <dbReference type="ChEBI" id="CHEBI:61977"/>
        <dbReference type="ChEBI" id="CHEBI:456216"/>
        <dbReference type="EC" id="2.7.11.1"/>
    </reaction>
</comment>
<feature type="region of interest" description="Disordered" evidence="11">
    <location>
        <begin position="62"/>
        <end position="87"/>
    </location>
</feature>
<evidence type="ECO:0000256" key="7">
    <source>
        <dbReference type="ARBA" id="ARBA00022777"/>
    </source>
</evidence>
<dbReference type="OrthoDB" id="193931at2759"/>
<dbReference type="GO" id="GO:0046872">
    <property type="term" value="F:metal ion binding"/>
    <property type="evidence" value="ECO:0007669"/>
    <property type="project" value="UniProtKB-KW"/>
</dbReference>
<evidence type="ECO:0000259" key="12">
    <source>
        <dbReference type="Pfam" id="PF21115"/>
    </source>
</evidence>
<evidence type="ECO:0000256" key="11">
    <source>
        <dbReference type="SAM" id="MobiDB-lite"/>
    </source>
</evidence>
<keyword evidence="4" id="KW-0723">Serine/threonine-protein kinase</keyword>
<comment type="similarity">
    <text evidence="2">Belongs to the protein kinase superfamily. CAMK Ser/Thr protein kinase family. SNF1 subfamily.</text>
</comment>
<dbReference type="GO" id="GO:0004674">
    <property type="term" value="F:protein serine/threonine kinase activity"/>
    <property type="evidence" value="ECO:0007669"/>
    <property type="project" value="UniProtKB-KW"/>
</dbReference>